<dbReference type="STRING" id="1156394.T0PNX8"/>
<keyword evidence="5 6" id="KW-0067">ATP-binding</keyword>
<dbReference type="InterPro" id="IPR009286">
    <property type="entry name" value="Ins_P5_2-kin"/>
</dbReference>
<sequence length="389" mass="42776">MLLAGHPRHVPADVASTRLAPGEWAYVAEGGANVVFRYTGPSTSPLHGHVLRIRKAGVRGAAPSDIVAFASTHKPLGSAVEYAQVAQAIDVPPAFLHAMNNALAEADRPAHRQASQLNLEMRTVLLLPNVAFDAAGAFSVEIKPKFGKVFGASDDVHDSKRLACRFCMHQQLKLAQGKVDAVSTYCPITLFARDTMDQALDELLATPQNNLRVFPDRLPIDRHDLRQLLSTVLRRVPVLDDLARMHALDRLDIEGLYRLTALNAQLAAETPPMTTTLGELVAASSLPEAVVRTLQRATHGRAWTTLTLVEWQELYQQLVDEFMVATTYKDCSLLLALAPCSDLTENSVTLPDGTAYQYQVAIVDLDLKTHKPLRFYYDLDCEIAQSYTT</sequence>
<gene>
    <name evidence="7" type="ORF">SDRG_15030</name>
</gene>
<comment type="catalytic activity">
    <reaction evidence="6">
        <text>1D-myo-inositol 1,3,4,5,6-pentakisphosphate + ATP = 1D-myo-inositol hexakisphosphate + ADP + H(+)</text>
        <dbReference type="Rhea" id="RHEA:20313"/>
        <dbReference type="ChEBI" id="CHEBI:15378"/>
        <dbReference type="ChEBI" id="CHEBI:30616"/>
        <dbReference type="ChEBI" id="CHEBI:57733"/>
        <dbReference type="ChEBI" id="CHEBI:58130"/>
        <dbReference type="ChEBI" id="CHEBI:456216"/>
        <dbReference type="EC" id="2.7.1.158"/>
    </reaction>
</comment>
<dbReference type="OrthoDB" id="272370at2759"/>
<comment type="function">
    <text evidence="6">Phosphorylates Ins(1,3,4,5,6)P5 at position 2 to form Ins(1,2,3,4,5,6)P6 (InsP6 or phytate).</text>
</comment>
<reference evidence="7 8" key="1">
    <citation type="submission" date="2012-04" db="EMBL/GenBank/DDBJ databases">
        <title>The Genome Sequence of Saprolegnia declina VS20.</title>
        <authorList>
            <consortium name="The Broad Institute Genome Sequencing Platform"/>
            <person name="Russ C."/>
            <person name="Nusbaum C."/>
            <person name="Tyler B."/>
            <person name="van West P."/>
            <person name="Dieguez-Uribeondo J."/>
            <person name="de Bruijn I."/>
            <person name="Tripathy S."/>
            <person name="Jiang R."/>
            <person name="Young S.K."/>
            <person name="Zeng Q."/>
            <person name="Gargeya S."/>
            <person name="Fitzgerald M."/>
            <person name="Haas B."/>
            <person name="Abouelleil A."/>
            <person name="Alvarado L."/>
            <person name="Arachchi H.M."/>
            <person name="Berlin A."/>
            <person name="Chapman S.B."/>
            <person name="Goldberg J."/>
            <person name="Griggs A."/>
            <person name="Gujja S."/>
            <person name="Hansen M."/>
            <person name="Howarth C."/>
            <person name="Imamovic A."/>
            <person name="Larimer J."/>
            <person name="McCowen C."/>
            <person name="Montmayeur A."/>
            <person name="Murphy C."/>
            <person name="Neiman D."/>
            <person name="Pearson M."/>
            <person name="Priest M."/>
            <person name="Roberts A."/>
            <person name="Saif S."/>
            <person name="Shea T."/>
            <person name="Sisk P."/>
            <person name="Sykes S."/>
            <person name="Wortman J."/>
            <person name="Nusbaum C."/>
            <person name="Birren B."/>
        </authorList>
    </citation>
    <scope>NUCLEOTIDE SEQUENCE [LARGE SCALE GENOMIC DNA]</scope>
    <source>
        <strain evidence="7 8">VS20</strain>
    </source>
</reference>
<name>T0PNX8_SAPDV</name>
<dbReference type="GO" id="GO:0005524">
    <property type="term" value="F:ATP binding"/>
    <property type="evidence" value="ECO:0007669"/>
    <property type="project" value="UniProtKB-KW"/>
</dbReference>
<keyword evidence="8" id="KW-1185">Reference proteome</keyword>
<dbReference type="VEuPathDB" id="FungiDB:SDRG_15030"/>
<proteinExistence type="predicted"/>
<evidence type="ECO:0000256" key="5">
    <source>
        <dbReference type="ARBA" id="ARBA00022840"/>
    </source>
</evidence>
<dbReference type="GO" id="GO:0032958">
    <property type="term" value="P:inositol phosphate biosynthetic process"/>
    <property type="evidence" value="ECO:0007669"/>
    <property type="project" value="TreeGrafter"/>
</dbReference>
<dbReference type="Proteomes" id="UP000030762">
    <property type="component" value="Unassembled WGS sequence"/>
</dbReference>
<keyword evidence="4 6" id="KW-0418">Kinase</keyword>
<dbReference type="InterPro" id="IPR043001">
    <property type="entry name" value="IP5_2-K_N_lobe"/>
</dbReference>
<dbReference type="Pfam" id="PF06090">
    <property type="entry name" value="Ins_P5_2-kin"/>
    <property type="match status" value="1"/>
</dbReference>
<evidence type="ECO:0000256" key="3">
    <source>
        <dbReference type="ARBA" id="ARBA00022741"/>
    </source>
</evidence>
<dbReference type="AlphaFoldDB" id="T0PNX8"/>
<protein>
    <recommendedName>
        <fullName evidence="1 6">Inositol-pentakisphosphate 2-kinase</fullName>
        <ecNumber evidence="1 6">2.7.1.158</ecNumber>
    </recommendedName>
</protein>
<dbReference type="EMBL" id="JH767214">
    <property type="protein sequence ID" value="EQC27129.1"/>
    <property type="molecule type" value="Genomic_DNA"/>
</dbReference>
<dbReference type="PANTHER" id="PTHR14456:SF2">
    <property type="entry name" value="INOSITOL-PENTAKISPHOSPHATE 2-KINASE"/>
    <property type="match status" value="1"/>
</dbReference>
<dbReference type="GO" id="GO:0035299">
    <property type="term" value="F:inositol-1,3,4,5,6-pentakisphosphate 2-kinase activity"/>
    <property type="evidence" value="ECO:0007669"/>
    <property type="project" value="UniProtKB-EC"/>
</dbReference>
<comment type="domain">
    <text evidence="6">The EXKPK motif is conserved in inositol-pentakisphosphate 2-kinases of both family 1 and 2.</text>
</comment>
<dbReference type="EC" id="2.7.1.158" evidence="1 6"/>
<evidence type="ECO:0000256" key="4">
    <source>
        <dbReference type="ARBA" id="ARBA00022777"/>
    </source>
</evidence>
<keyword evidence="2 6" id="KW-0808">Transferase</keyword>
<dbReference type="PANTHER" id="PTHR14456">
    <property type="entry name" value="INOSITOL POLYPHOSPHATE KINASE 1"/>
    <property type="match status" value="1"/>
</dbReference>
<evidence type="ECO:0000313" key="7">
    <source>
        <dbReference type="EMBL" id="EQC27129.1"/>
    </source>
</evidence>
<dbReference type="RefSeq" id="XP_008619415.1">
    <property type="nucleotide sequence ID" value="XM_008621193.1"/>
</dbReference>
<dbReference type="eggNOG" id="KOG4749">
    <property type="taxonomic scope" value="Eukaryota"/>
</dbReference>
<dbReference type="Gene3D" id="3.30.200.110">
    <property type="entry name" value="Inositol-pentakisphosphate 2-kinase, N-lobe"/>
    <property type="match status" value="2"/>
</dbReference>
<dbReference type="GO" id="GO:0005634">
    <property type="term" value="C:nucleus"/>
    <property type="evidence" value="ECO:0007669"/>
    <property type="project" value="TreeGrafter"/>
</dbReference>
<keyword evidence="3 6" id="KW-0547">Nucleotide-binding</keyword>
<evidence type="ECO:0000256" key="6">
    <source>
        <dbReference type="RuleBase" id="RU364126"/>
    </source>
</evidence>
<evidence type="ECO:0000256" key="2">
    <source>
        <dbReference type="ARBA" id="ARBA00022679"/>
    </source>
</evidence>
<dbReference type="GeneID" id="19955757"/>
<evidence type="ECO:0000256" key="1">
    <source>
        <dbReference type="ARBA" id="ARBA00012023"/>
    </source>
</evidence>
<organism evidence="7 8">
    <name type="scientific">Saprolegnia diclina (strain VS20)</name>
    <dbReference type="NCBI Taxonomy" id="1156394"/>
    <lineage>
        <taxon>Eukaryota</taxon>
        <taxon>Sar</taxon>
        <taxon>Stramenopiles</taxon>
        <taxon>Oomycota</taxon>
        <taxon>Saprolegniomycetes</taxon>
        <taxon>Saprolegniales</taxon>
        <taxon>Saprolegniaceae</taxon>
        <taxon>Saprolegnia</taxon>
    </lineage>
</organism>
<dbReference type="OMA" id="HRQHCIV"/>
<evidence type="ECO:0000313" key="8">
    <source>
        <dbReference type="Proteomes" id="UP000030762"/>
    </source>
</evidence>
<dbReference type="InParanoid" id="T0PNX8"/>
<accession>T0PNX8</accession>